<comment type="caution">
    <text evidence="1">The sequence shown here is derived from an EMBL/GenBank/DDBJ whole genome shotgun (WGS) entry which is preliminary data.</text>
</comment>
<dbReference type="EMBL" id="JAUSVL010000001">
    <property type="protein sequence ID" value="MDQ0290532.1"/>
    <property type="molecule type" value="Genomic_DNA"/>
</dbReference>
<accession>A0AAE4AQL3</accession>
<evidence type="ECO:0000313" key="2">
    <source>
        <dbReference type="Proteomes" id="UP001238163"/>
    </source>
</evidence>
<organism evidence="1 2">
    <name type="scientific">Oligosphaera ethanolica</name>
    <dbReference type="NCBI Taxonomy" id="760260"/>
    <lineage>
        <taxon>Bacteria</taxon>
        <taxon>Pseudomonadati</taxon>
        <taxon>Lentisphaerota</taxon>
        <taxon>Oligosphaeria</taxon>
        <taxon>Oligosphaerales</taxon>
        <taxon>Oligosphaeraceae</taxon>
        <taxon>Oligosphaera</taxon>
    </lineage>
</organism>
<sequence length="64" mass="7008">MTLPAKAVEAGLHRPYVIGSSKTDNKEAFRMQTSDIYHTQGIRGFKVATTHYIGGLCIVKIKAS</sequence>
<proteinExistence type="predicted"/>
<gene>
    <name evidence="1" type="ORF">J3R75_002639</name>
</gene>
<reference evidence="1" key="1">
    <citation type="submission" date="2023-07" db="EMBL/GenBank/DDBJ databases">
        <title>Genomic Encyclopedia of Type Strains, Phase IV (KMG-IV): sequencing the most valuable type-strain genomes for metagenomic binning, comparative biology and taxonomic classification.</title>
        <authorList>
            <person name="Goeker M."/>
        </authorList>
    </citation>
    <scope>NUCLEOTIDE SEQUENCE</scope>
    <source>
        <strain evidence="1">DSM 24202</strain>
    </source>
</reference>
<dbReference type="AlphaFoldDB" id="A0AAE4AQL3"/>
<dbReference type="RefSeq" id="WP_307262115.1">
    <property type="nucleotide sequence ID" value="NZ_JAUSVL010000001.1"/>
</dbReference>
<evidence type="ECO:0000313" key="1">
    <source>
        <dbReference type="EMBL" id="MDQ0290532.1"/>
    </source>
</evidence>
<name>A0AAE4AQL3_9BACT</name>
<protein>
    <submittedName>
        <fullName evidence="1">Uncharacterized protein</fullName>
    </submittedName>
</protein>
<dbReference type="Proteomes" id="UP001238163">
    <property type="component" value="Unassembled WGS sequence"/>
</dbReference>
<keyword evidence="2" id="KW-1185">Reference proteome</keyword>